<evidence type="ECO:0000313" key="2">
    <source>
        <dbReference type="Proteomes" id="UP000232722"/>
    </source>
</evidence>
<proteinExistence type="predicted"/>
<reference evidence="1 2" key="1">
    <citation type="submission" date="2016-04" db="EMBL/GenBank/DDBJ databases">
        <title>Genome analyses suggest a sexual origin of heterokaryosis in a supposedly ancient asexual fungus.</title>
        <authorList>
            <person name="Ropars J."/>
            <person name="Sedzielewska K."/>
            <person name="Noel J."/>
            <person name="Charron P."/>
            <person name="Farinelli L."/>
            <person name="Marton T."/>
            <person name="Kruger M."/>
            <person name="Pelin A."/>
            <person name="Brachmann A."/>
            <person name="Corradi N."/>
        </authorList>
    </citation>
    <scope>NUCLEOTIDE SEQUENCE [LARGE SCALE GENOMIC DNA]</scope>
    <source>
        <strain evidence="1 2">A5</strain>
    </source>
</reference>
<organism evidence="1 2">
    <name type="scientific">Rhizophagus irregularis</name>
    <dbReference type="NCBI Taxonomy" id="588596"/>
    <lineage>
        <taxon>Eukaryota</taxon>
        <taxon>Fungi</taxon>
        <taxon>Fungi incertae sedis</taxon>
        <taxon>Mucoromycota</taxon>
        <taxon>Glomeromycotina</taxon>
        <taxon>Glomeromycetes</taxon>
        <taxon>Glomerales</taxon>
        <taxon>Glomeraceae</taxon>
        <taxon>Rhizophagus</taxon>
    </lineage>
</organism>
<dbReference type="VEuPathDB" id="FungiDB:FUN_017071"/>
<accession>A0A2N0NF73</accession>
<dbReference type="AlphaFoldDB" id="A0A2N0NF73"/>
<evidence type="ECO:0000313" key="1">
    <source>
        <dbReference type="EMBL" id="PKB93237.1"/>
    </source>
</evidence>
<dbReference type="Proteomes" id="UP000232722">
    <property type="component" value="Unassembled WGS sequence"/>
</dbReference>
<name>A0A2N0NF73_9GLOM</name>
<protein>
    <submittedName>
        <fullName evidence="1">Uncharacterized protein</fullName>
    </submittedName>
</protein>
<dbReference type="EMBL" id="LLXJ01008574">
    <property type="protein sequence ID" value="PKB93237.1"/>
    <property type="molecule type" value="Genomic_DNA"/>
</dbReference>
<reference evidence="1 2" key="2">
    <citation type="submission" date="2017-09" db="EMBL/GenBank/DDBJ databases">
        <title>Extensive intraspecific genome diversity in a model arbuscular mycorrhizal fungus.</title>
        <authorList>
            <person name="Chen E.C."/>
            <person name="Morin E."/>
            <person name="Beaudet D."/>
            <person name="Noel J."/>
            <person name="Ndikumana S."/>
            <person name="Charron P."/>
            <person name="St-Onge C."/>
            <person name="Giorgi J."/>
            <person name="Grigoriev I.V."/>
            <person name="Roux C."/>
            <person name="Martin F.M."/>
            <person name="Corradi N."/>
        </authorList>
    </citation>
    <scope>NUCLEOTIDE SEQUENCE [LARGE SCALE GENOMIC DNA]</scope>
    <source>
        <strain evidence="1 2">A5</strain>
    </source>
</reference>
<sequence length="68" mass="7041">MLKDYSILPSLPTPVPSAVASLPVGASSSPTPASISLPLALVTLAKSTTAYNCKIKLNKCNTNTIQQI</sequence>
<comment type="caution">
    <text evidence="1">The sequence shown here is derived from an EMBL/GenBank/DDBJ whole genome shotgun (WGS) entry which is preliminary data.</text>
</comment>
<dbReference type="VEuPathDB" id="FungiDB:RhiirA1_482086"/>
<gene>
    <name evidence="1" type="ORF">RhiirA5_441901</name>
</gene>